<protein>
    <submittedName>
        <fullName evidence="5">GlxA family transcriptional regulator</fullName>
    </submittedName>
</protein>
<dbReference type="InterPro" id="IPR002818">
    <property type="entry name" value="DJ-1/PfpI"/>
</dbReference>
<dbReference type="InterPro" id="IPR052158">
    <property type="entry name" value="INH-QAR"/>
</dbReference>
<name>A0ABN7JRN8_9HYPH</name>
<reference evidence="5 6" key="1">
    <citation type="submission" date="2020-11" db="EMBL/GenBank/DDBJ databases">
        <authorList>
            <person name="Lassalle F."/>
        </authorList>
    </citation>
    <scope>NUCLEOTIDE SEQUENCE [LARGE SCALE GENOMIC DNA]</scope>
    <source>
        <strain evidence="5 6">JC140</strain>
    </source>
</reference>
<dbReference type="PANTHER" id="PTHR43130">
    <property type="entry name" value="ARAC-FAMILY TRANSCRIPTIONAL REGULATOR"/>
    <property type="match status" value="1"/>
</dbReference>
<evidence type="ECO:0000256" key="1">
    <source>
        <dbReference type="ARBA" id="ARBA00023015"/>
    </source>
</evidence>
<dbReference type="Gene3D" id="3.40.50.880">
    <property type="match status" value="1"/>
</dbReference>
<dbReference type="Proteomes" id="UP000606921">
    <property type="component" value="Unassembled WGS sequence"/>
</dbReference>
<keyword evidence="3" id="KW-0804">Transcription</keyword>
<accession>A0ABN7JRN8</accession>
<dbReference type="PROSITE" id="PS01124">
    <property type="entry name" value="HTH_ARAC_FAMILY_2"/>
    <property type="match status" value="1"/>
</dbReference>
<dbReference type="InterPro" id="IPR029062">
    <property type="entry name" value="Class_I_gatase-like"/>
</dbReference>
<dbReference type="PROSITE" id="PS00041">
    <property type="entry name" value="HTH_ARAC_FAMILY_1"/>
    <property type="match status" value="1"/>
</dbReference>
<dbReference type="SUPFAM" id="SSF46689">
    <property type="entry name" value="Homeodomain-like"/>
    <property type="match status" value="2"/>
</dbReference>
<dbReference type="EMBL" id="CABFWF030000011">
    <property type="protein sequence ID" value="CAD7036500.1"/>
    <property type="molecule type" value="Genomic_DNA"/>
</dbReference>
<dbReference type="InterPro" id="IPR018060">
    <property type="entry name" value="HTH_AraC"/>
</dbReference>
<evidence type="ECO:0000259" key="4">
    <source>
        <dbReference type="PROSITE" id="PS01124"/>
    </source>
</evidence>
<evidence type="ECO:0000256" key="3">
    <source>
        <dbReference type="ARBA" id="ARBA00023163"/>
    </source>
</evidence>
<keyword evidence="6" id="KW-1185">Reference proteome</keyword>
<comment type="caution">
    <text evidence="5">The sequence shown here is derived from an EMBL/GenBank/DDBJ whole genome shotgun (WGS) entry which is preliminary data.</text>
</comment>
<dbReference type="PANTHER" id="PTHR43130:SF3">
    <property type="entry name" value="HTH-TYPE TRANSCRIPTIONAL REGULATOR RV1931C"/>
    <property type="match status" value="1"/>
</dbReference>
<evidence type="ECO:0000313" key="5">
    <source>
        <dbReference type="EMBL" id="CAD7036500.1"/>
    </source>
</evidence>
<sequence>MAKAVEIASEVGLLIYPGCQLSAIYGLTDLFRIASEWSPQDADPKRVIRVSHWQELETGMSCVWDSHPERPHHLGFAIAPPSIIMPAQMPPMPAAAAWMAEVHAQGATVCSICAGAFVLAETGLINGRRATTHWAFSDELAARYPEIELAAENLVIDDGDVVTAGGILAWTDLGLTLVEKLLGPSVMLSTARFLLVDPPRRSQGIYRMFIPKLDHGDAAILSVQHHLHANLAEAHDMADLAARAKLAERTFLRRFKKATGSRPTEYLQQMRMMRARDMLESTNHAVEQIAWTVGYSDVTAFRRVFQRVTDLTPASYRRRFGLNRASP</sequence>
<keyword evidence="2" id="KW-0238">DNA-binding</keyword>
<evidence type="ECO:0000313" key="6">
    <source>
        <dbReference type="Proteomes" id="UP000606921"/>
    </source>
</evidence>
<evidence type="ECO:0000256" key="2">
    <source>
        <dbReference type="ARBA" id="ARBA00023125"/>
    </source>
</evidence>
<keyword evidence="1" id="KW-0805">Transcription regulation</keyword>
<proteinExistence type="predicted"/>
<gene>
    <name evidence="5" type="ORF">REJC140_03543</name>
</gene>
<dbReference type="RefSeq" id="WP_142592545.1">
    <property type="nucleotide sequence ID" value="NZ_CABFWF030000011.1"/>
</dbReference>
<dbReference type="Pfam" id="PF01965">
    <property type="entry name" value="DJ-1_PfpI"/>
    <property type="match status" value="1"/>
</dbReference>
<organism evidence="5 6">
    <name type="scientific">Pseudorhizobium endolithicum</name>
    <dbReference type="NCBI Taxonomy" id="1191678"/>
    <lineage>
        <taxon>Bacteria</taxon>
        <taxon>Pseudomonadati</taxon>
        <taxon>Pseudomonadota</taxon>
        <taxon>Alphaproteobacteria</taxon>
        <taxon>Hyphomicrobiales</taxon>
        <taxon>Rhizobiaceae</taxon>
        <taxon>Rhizobium/Agrobacterium group</taxon>
        <taxon>Pseudorhizobium</taxon>
    </lineage>
</organism>
<dbReference type="SMART" id="SM00342">
    <property type="entry name" value="HTH_ARAC"/>
    <property type="match status" value="1"/>
</dbReference>
<dbReference type="SUPFAM" id="SSF52317">
    <property type="entry name" value="Class I glutamine amidotransferase-like"/>
    <property type="match status" value="1"/>
</dbReference>
<feature type="domain" description="HTH araC/xylS-type" evidence="4">
    <location>
        <begin position="221"/>
        <end position="319"/>
    </location>
</feature>
<dbReference type="Gene3D" id="1.10.10.60">
    <property type="entry name" value="Homeodomain-like"/>
    <property type="match status" value="1"/>
</dbReference>
<dbReference type="InterPro" id="IPR018062">
    <property type="entry name" value="HTH_AraC-typ_CS"/>
</dbReference>
<dbReference type="InterPro" id="IPR009057">
    <property type="entry name" value="Homeodomain-like_sf"/>
</dbReference>
<dbReference type="Pfam" id="PF12833">
    <property type="entry name" value="HTH_18"/>
    <property type="match status" value="1"/>
</dbReference>